<evidence type="ECO:0000256" key="4">
    <source>
        <dbReference type="SAM" id="MobiDB-lite"/>
    </source>
</evidence>
<keyword evidence="7" id="KW-1185">Reference proteome</keyword>
<dbReference type="Pfam" id="PF20669">
    <property type="entry name" value="Exo70_N"/>
    <property type="match status" value="1"/>
</dbReference>
<dbReference type="GO" id="GO:0080092">
    <property type="term" value="P:regulation of pollen tube growth"/>
    <property type="evidence" value="ECO:0007669"/>
    <property type="project" value="EnsemblPlants"/>
</dbReference>
<name>A0AA88IYW3_FICCA</name>
<dbReference type="AlphaFoldDB" id="A0AA88IYW3"/>
<dbReference type="FunFam" id="1.20.1280.170:FF:000003">
    <property type="entry name" value="Exocyst subunit Exo70 family protein"/>
    <property type="match status" value="1"/>
</dbReference>
<dbReference type="GO" id="GO:0005546">
    <property type="term" value="F:phosphatidylinositol-4,5-bisphosphate binding"/>
    <property type="evidence" value="ECO:0007669"/>
    <property type="project" value="InterPro"/>
</dbReference>
<evidence type="ECO:0000256" key="2">
    <source>
        <dbReference type="ARBA" id="ARBA00022448"/>
    </source>
</evidence>
<comment type="similarity">
    <text evidence="1 3">Belongs to the EXO70 family.</text>
</comment>
<evidence type="ECO:0000256" key="1">
    <source>
        <dbReference type="ARBA" id="ARBA00006756"/>
    </source>
</evidence>
<dbReference type="PANTHER" id="PTHR12542:SF93">
    <property type="entry name" value="EXOCYST COMPLEX COMPONENT EXO70C2"/>
    <property type="match status" value="1"/>
</dbReference>
<evidence type="ECO:0000313" key="6">
    <source>
        <dbReference type="EMBL" id="GMN57457.1"/>
    </source>
</evidence>
<protein>
    <recommendedName>
        <fullName evidence="3">Exocyst subunit Exo70 family protein</fullName>
    </recommendedName>
</protein>
<dbReference type="PANTHER" id="PTHR12542">
    <property type="entry name" value="EXOCYST COMPLEX PROTEIN EXO70"/>
    <property type="match status" value="1"/>
</dbReference>
<dbReference type="GO" id="GO:0005634">
    <property type="term" value="C:nucleus"/>
    <property type="evidence" value="ECO:0007669"/>
    <property type="project" value="EnsemblPlants"/>
</dbReference>
<dbReference type="EMBL" id="BTGU01000070">
    <property type="protein sequence ID" value="GMN57457.1"/>
    <property type="molecule type" value="Genomic_DNA"/>
</dbReference>
<comment type="function">
    <text evidence="3">Component of the exocyst complex.</text>
</comment>
<evidence type="ECO:0000313" key="7">
    <source>
        <dbReference type="Proteomes" id="UP001187192"/>
    </source>
</evidence>
<feature type="region of interest" description="Disordered" evidence="4">
    <location>
        <begin position="1"/>
        <end position="50"/>
    </location>
</feature>
<keyword evidence="3" id="KW-0653">Protein transport</keyword>
<keyword evidence="3" id="KW-0268">Exocytosis</keyword>
<dbReference type="InterPro" id="IPR016159">
    <property type="entry name" value="Cullin_repeat-like_dom_sf"/>
</dbReference>
<sequence>MENNDIPEEKSSSAGDAKTEVGLEEATVPEETPPPPPSQVDDNHEDPDKSDLNKIYEEIDRIVTNDNAAPAESVVDEFLDVIEEKIAKLEKEDHDRHAFLESVTRVSKLYMSIVKDPKPEEIGTASIINRIGSVQQRAMAYLEEEFRSLLEDSKTTVDDTSDNIINDQNSISDGGDDNNYNNNNSDETTIFPGYPRDVVLRMNKIAKEMIFGGYESECCEVYMIARRNALEEILQRLGFEKISVDDIQKTHWESLEREIAPAWIKTFRQCATVHFADERILAEAVFSDHPSIAASLFSNLARGVVIQLLDFAQGIAMSKRSAEKLFKTLDMYETLCDMVPKMDGLFPADECSAELKTETSLALSRLGEAAICIFCDLENSIKADNGRTPVPGGAVHPLTRYTMNYLKYACEYKDTLEQVFKEHSRTDGDDPYENDGVSENPNDLQSPFSVQLMRVMDLLDCNLEGKSKLYKDVALSSIFMMNNGRYILQKIKTSMEINCLMGDTWCRRRSSELRQFHKNYQRETWSKLLGCLGHEGLNVVNGKVAKPVLKERFKSFNAMFEEIHRTQSSWVVSDEQMQSELRVSITAVVIPAYRAFLGRYSQYLDAGRQTEKYIKFQPEDLETYIDELFEGNPLSMVRRKQ</sequence>
<gene>
    <name evidence="6" type="ORF">TIFTF001_026556</name>
</gene>
<accession>A0AA88IYW3</accession>
<dbReference type="Pfam" id="PF03081">
    <property type="entry name" value="Exo70_C"/>
    <property type="match status" value="1"/>
</dbReference>
<evidence type="ECO:0000259" key="5">
    <source>
        <dbReference type="Pfam" id="PF03081"/>
    </source>
</evidence>
<dbReference type="GO" id="GO:0090406">
    <property type="term" value="C:pollen tube"/>
    <property type="evidence" value="ECO:0007669"/>
    <property type="project" value="EnsemblPlants"/>
</dbReference>
<dbReference type="SUPFAM" id="SSF74788">
    <property type="entry name" value="Cullin repeat-like"/>
    <property type="match status" value="1"/>
</dbReference>
<reference evidence="6" key="1">
    <citation type="submission" date="2023-07" db="EMBL/GenBank/DDBJ databases">
        <title>draft genome sequence of fig (Ficus carica).</title>
        <authorList>
            <person name="Takahashi T."/>
            <person name="Nishimura K."/>
        </authorList>
    </citation>
    <scope>NUCLEOTIDE SEQUENCE</scope>
</reference>
<proteinExistence type="inferred from homology"/>
<feature type="compositionally biased region" description="Low complexity" evidence="4">
    <location>
        <begin position="166"/>
        <end position="186"/>
    </location>
</feature>
<dbReference type="InterPro" id="IPR046364">
    <property type="entry name" value="Exo70_C"/>
</dbReference>
<comment type="caution">
    <text evidence="6">The sequence shown here is derived from an EMBL/GenBank/DDBJ whole genome shotgun (WGS) entry which is preliminary data.</text>
</comment>
<keyword evidence="2 3" id="KW-0813">Transport</keyword>
<feature type="compositionally biased region" description="Basic and acidic residues" evidence="4">
    <location>
        <begin position="7"/>
        <end position="21"/>
    </location>
</feature>
<dbReference type="GO" id="GO:0005829">
    <property type="term" value="C:cytosol"/>
    <property type="evidence" value="ECO:0007669"/>
    <property type="project" value="EnsemblPlants"/>
</dbReference>
<dbReference type="Gene3D" id="1.20.1280.170">
    <property type="entry name" value="Exocyst complex component Exo70"/>
    <property type="match status" value="1"/>
</dbReference>
<dbReference type="InterPro" id="IPR004140">
    <property type="entry name" value="Exo70"/>
</dbReference>
<dbReference type="Proteomes" id="UP001187192">
    <property type="component" value="Unassembled WGS sequence"/>
</dbReference>
<evidence type="ECO:0000256" key="3">
    <source>
        <dbReference type="RuleBase" id="RU365026"/>
    </source>
</evidence>
<dbReference type="GO" id="GO:0015031">
    <property type="term" value="P:protein transport"/>
    <property type="evidence" value="ECO:0007669"/>
    <property type="project" value="UniProtKB-KW"/>
</dbReference>
<feature type="domain" description="Exocyst complex subunit Exo70 C-terminal" evidence="5">
    <location>
        <begin position="262"/>
        <end position="627"/>
    </location>
</feature>
<dbReference type="GO" id="GO:0000145">
    <property type="term" value="C:exocyst"/>
    <property type="evidence" value="ECO:0007669"/>
    <property type="project" value="InterPro"/>
</dbReference>
<dbReference type="Gramene" id="FCD_00018464-RA">
    <property type="protein sequence ID" value="FCD_00018464-RA:cds"/>
    <property type="gene ID" value="FCD_00018464"/>
</dbReference>
<organism evidence="6 7">
    <name type="scientific">Ficus carica</name>
    <name type="common">Common fig</name>
    <dbReference type="NCBI Taxonomy" id="3494"/>
    <lineage>
        <taxon>Eukaryota</taxon>
        <taxon>Viridiplantae</taxon>
        <taxon>Streptophyta</taxon>
        <taxon>Embryophyta</taxon>
        <taxon>Tracheophyta</taxon>
        <taxon>Spermatophyta</taxon>
        <taxon>Magnoliopsida</taxon>
        <taxon>eudicotyledons</taxon>
        <taxon>Gunneridae</taxon>
        <taxon>Pentapetalae</taxon>
        <taxon>rosids</taxon>
        <taxon>fabids</taxon>
        <taxon>Rosales</taxon>
        <taxon>Moraceae</taxon>
        <taxon>Ficeae</taxon>
        <taxon>Ficus</taxon>
    </lineage>
</organism>
<feature type="region of interest" description="Disordered" evidence="4">
    <location>
        <begin position="153"/>
        <end position="188"/>
    </location>
</feature>
<dbReference type="GO" id="GO:0006887">
    <property type="term" value="P:exocytosis"/>
    <property type="evidence" value="ECO:0007669"/>
    <property type="project" value="UniProtKB-KW"/>
</dbReference>